<comment type="caution">
    <text evidence="1">The sequence shown here is derived from an EMBL/GenBank/DDBJ whole genome shotgun (WGS) entry which is preliminary data.</text>
</comment>
<sequence>MNEPIVTEPTVKKPVVETSEAKTSADKPKVVRKNFGSLLIEDRILDSEDEAGSKSKIEKETVKPSFAKIKFVKSKEQTAVFVNTASQVSIAHPKSTVNVARPKSHLSKTAHSTVKRPIHKKTTFNNNNVNQRVNTVRSKIVNTAKPKAVVNDVQGNIVNAVKASACWV</sequence>
<evidence type="ECO:0000313" key="1">
    <source>
        <dbReference type="EMBL" id="GEU40839.1"/>
    </source>
</evidence>
<dbReference type="AlphaFoldDB" id="A0A6L2JVR9"/>
<dbReference type="EMBL" id="BKCJ010001358">
    <property type="protein sequence ID" value="GEU40839.1"/>
    <property type="molecule type" value="Genomic_DNA"/>
</dbReference>
<gene>
    <name evidence="1" type="ORF">Tci_012817</name>
</gene>
<proteinExistence type="predicted"/>
<name>A0A6L2JVR9_TANCI</name>
<organism evidence="1">
    <name type="scientific">Tanacetum cinerariifolium</name>
    <name type="common">Dalmatian daisy</name>
    <name type="synonym">Chrysanthemum cinerariifolium</name>
    <dbReference type="NCBI Taxonomy" id="118510"/>
    <lineage>
        <taxon>Eukaryota</taxon>
        <taxon>Viridiplantae</taxon>
        <taxon>Streptophyta</taxon>
        <taxon>Embryophyta</taxon>
        <taxon>Tracheophyta</taxon>
        <taxon>Spermatophyta</taxon>
        <taxon>Magnoliopsida</taxon>
        <taxon>eudicotyledons</taxon>
        <taxon>Gunneridae</taxon>
        <taxon>Pentapetalae</taxon>
        <taxon>asterids</taxon>
        <taxon>campanulids</taxon>
        <taxon>Asterales</taxon>
        <taxon>Asteraceae</taxon>
        <taxon>Asteroideae</taxon>
        <taxon>Anthemideae</taxon>
        <taxon>Anthemidinae</taxon>
        <taxon>Tanacetum</taxon>
    </lineage>
</organism>
<reference evidence="1" key="1">
    <citation type="journal article" date="2019" name="Sci. Rep.">
        <title>Draft genome of Tanacetum cinerariifolium, the natural source of mosquito coil.</title>
        <authorList>
            <person name="Yamashiro T."/>
            <person name="Shiraishi A."/>
            <person name="Satake H."/>
            <person name="Nakayama K."/>
        </authorList>
    </citation>
    <scope>NUCLEOTIDE SEQUENCE</scope>
</reference>
<protein>
    <submittedName>
        <fullName evidence="1">Uncharacterized protein</fullName>
    </submittedName>
</protein>
<accession>A0A6L2JVR9</accession>